<dbReference type="OrthoDB" id="3550125at2759"/>
<dbReference type="AlphaFoldDB" id="A0A2T3B0Q9"/>
<gene>
    <name evidence="3" type="ORF">M430DRAFT_276826</name>
</gene>
<keyword evidence="4" id="KW-1185">Reference proteome</keyword>
<evidence type="ECO:0000256" key="2">
    <source>
        <dbReference type="SAM" id="MobiDB-lite"/>
    </source>
</evidence>
<dbReference type="RefSeq" id="XP_024720503.1">
    <property type="nucleotide sequence ID" value="XM_024865690.1"/>
</dbReference>
<proteinExistence type="predicted"/>
<name>A0A2T3B0Q9_AMORE</name>
<evidence type="ECO:0000313" key="3">
    <source>
        <dbReference type="EMBL" id="PSS16995.1"/>
    </source>
</evidence>
<feature type="region of interest" description="Disordered" evidence="2">
    <location>
        <begin position="162"/>
        <end position="190"/>
    </location>
</feature>
<dbReference type="EMBL" id="KZ679012">
    <property type="protein sequence ID" value="PSS16995.1"/>
    <property type="molecule type" value="Genomic_DNA"/>
</dbReference>
<evidence type="ECO:0000313" key="4">
    <source>
        <dbReference type="Proteomes" id="UP000241818"/>
    </source>
</evidence>
<keyword evidence="1" id="KW-0175">Coiled coil</keyword>
<evidence type="ECO:0000256" key="1">
    <source>
        <dbReference type="SAM" id="Coils"/>
    </source>
</evidence>
<feature type="coiled-coil region" evidence="1">
    <location>
        <begin position="341"/>
        <end position="375"/>
    </location>
</feature>
<accession>A0A2T3B0Q9</accession>
<dbReference type="GeneID" id="36573771"/>
<reference evidence="3 4" key="1">
    <citation type="journal article" date="2018" name="New Phytol.">
        <title>Comparative genomics and transcriptomics depict ericoid mycorrhizal fungi as versatile saprotrophs and plant mutualists.</title>
        <authorList>
            <person name="Martino E."/>
            <person name="Morin E."/>
            <person name="Grelet G.A."/>
            <person name="Kuo A."/>
            <person name="Kohler A."/>
            <person name="Daghino S."/>
            <person name="Barry K.W."/>
            <person name="Cichocki N."/>
            <person name="Clum A."/>
            <person name="Dockter R.B."/>
            <person name="Hainaut M."/>
            <person name="Kuo R.C."/>
            <person name="LaButti K."/>
            <person name="Lindahl B.D."/>
            <person name="Lindquist E.A."/>
            <person name="Lipzen A."/>
            <person name="Khouja H.R."/>
            <person name="Magnuson J."/>
            <person name="Murat C."/>
            <person name="Ohm R.A."/>
            <person name="Singer S.W."/>
            <person name="Spatafora J.W."/>
            <person name="Wang M."/>
            <person name="Veneault-Fourrey C."/>
            <person name="Henrissat B."/>
            <person name="Grigoriev I.V."/>
            <person name="Martin F.M."/>
            <person name="Perotto S."/>
        </authorList>
    </citation>
    <scope>NUCLEOTIDE SEQUENCE [LARGE SCALE GENOMIC DNA]</scope>
    <source>
        <strain evidence="3 4">ATCC 22711</strain>
    </source>
</reference>
<organism evidence="3 4">
    <name type="scientific">Amorphotheca resinae ATCC 22711</name>
    <dbReference type="NCBI Taxonomy" id="857342"/>
    <lineage>
        <taxon>Eukaryota</taxon>
        <taxon>Fungi</taxon>
        <taxon>Dikarya</taxon>
        <taxon>Ascomycota</taxon>
        <taxon>Pezizomycotina</taxon>
        <taxon>Leotiomycetes</taxon>
        <taxon>Helotiales</taxon>
        <taxon>Amorphothecaceae</taxon>
        <taxon>Amorphotheca</taxon>
    </lineage>
</organism>
<sequence>MVPPTLRMSSKRLLDSFRSSVTEEMNTKDLAESSLSIKSSLTGSQRGLGTSEGAAIVNPKGERLSEAIRARSNESEVDASYHHGIHPVIPINGDQQLPSQAELFYNSPSANQYTDRYDSRRGKQPAREIFQTSTPMSSSSRFRTSANTSSVSLINTPDIQYRTYSSESSKDQAGGRKNKSMSALRQSSTPHDIDRLYSAGASTAAAANKPANDRYGMHTFKSLNILAQRAIEILLSQHPDAKSELQILKRALHEQEEFIKLNQENLDAGVHKAMWESCNKLARLVNRVNEHQELIQTLFGRLDEKEKAAGIKMTELNHANHRIKLLQDEVIKKDQVADLKHNEYITAIARLERERDEAVEKLAVIEEKLKHERNRANGEKISKEAALHANQANKAQYAFYRDYYDQQEALYRSVFGKSRKPDGVETKVTRVSGRPIKTKIGTMPTIKEDEDMENRDVGSNLRVGAVRQVTQTLRTKYRTSSGTEEPLRGFEFLAALDDIEKDLEDLEKERRAERAKNLDRNARHCSF</sequence>
<feature type="compositionally biased region" description="Polar residues" evidence="2">
    <location>
        <begin position="180"/>
        <end position="190"/>
    </location>
</feature>
<dbReference type="Proteomes" id="UP000241818">
    <property type="component" value="Unassembled WGS sequence"/>
</dbReference>
<protein>
    <submittedName>
        <fullName evidence="3">Uncharacterized protein</fullName>
    </submittedName>
</protein>
<dbReference type="InParanoid" id="A0A2T3B0Q9"/>
<feature type="region of interest" description="Disordered" evidence="2">
    <location>
        <begin position="110"/>
        <end position="149"/>
    </location>
</feature>
<feature type="compositionally biased region" description="Polar residues" evidence="2">
    <location>
        <begin position="130"/>
        <end position="149"/>
    </location>
</feature>